<dbReference type="Proteomes" id="UP001055811">
    <property type="component" value="Linkage Group LG01"/>
</dbReference>
<reference evidence="2" key="1">
    <citation type="journal article" date="2022" name="Mol. Ecol. Resour.">
        <title>The genomes of chicory, endive, great burdock and yacon provide insights into Asteraceae palaeo-polyploidization history and plant inulin production.</title>
        <authorList>
            <person name="Fan W."/>
            <person name="Wang S."/>
            <person name="Wang H."/>
            <person name="Wang A."/>
            <person name="Jiang F."/>
            <person name="Liu H."/>
            <person name="Zhao H."/>
            <person name="Xu D."/>
            <person name="Zhang Y."/>
        </authorList>
    </citation>
    <scope>NUCLEOTIDE SEQUENCE [LARGE SCALE GENOMIC DNA]</scope>
    <source>
        <strain evidence="2">cv. Punajuju</strain>
    </source>
</reference>
<keyword evidence="2" id="KW-1185">Reference proteome</keyword>
<proteinExistence type="predicted"/>
<reference evidence="1 2" key="2">
    <citation type="journal article" date="2022" name="Mol. Ecol. Resour.">
        <title>The genomes of chicory, endive, great burdock and yacon provide insights into Asteraceae paleo-polyploidization history and plant inulin production.</title>
        <authorList>
            <person name="Fan W."/>
            <person name="Wang S."/>
            <person name="Wang H."/>
            <person name="Wang A."/>
            <person name="Jiang F."/>
            <person name="Liu H."/>
            <person name="Zhao H."/>
            <person name="Xu D."/>
            <person name="Zhang Y."/>
        </authorList>
    </citation>
    <scope>NUCLEOTIDE SEQUENCE [LARGE SCALE GENOMIC DNA]</scope>
    <source>
        <strain evidence="2">cv. Punajuju</strain>
        <tissue evidence="1">Leaves</tissue>
    </source>
</reference>
<evidence type="ECO:0000313" key="1">
    <source>
        <dbReference type="EMBL" id="KAI3789993.1"/>
    </source>
</evidence>
<protein>
    <submittedName>
        <fullName evidence="1">Uncharacterized protein</fullName>
    </submittedName>
</protein>
<evidence type="ECO:0000313" key="2">
    <source>
        <dbReference type="Proteomes" id="UP001055811"/>
    </source>
</evidence>
<gene>
    <name evidence="1" type="ORF">L2E82_02802</name>
</gene>
<comment type="caution">
    <text evidence="1">The sequence shown here is derived from an EMBL/GenBank/DDBJ whole genome shotgun (WGS) entry which is preliminary data.</text>
</comment>
<sequence length="221" mass="24587">MSTQEQIIEHIVLFNVKADADPTKVAAMIDGLNSMVSLDLAIHISTGELLRSRSHSLTFSHIMHCRFRSNDNLQAYFTHPEHLRVVTENIQPINDDLMVVDWISNSISDAPKPGSAMRVTLLKLKEDLVENAKSKFFEGVEGIKNQFKAIEHISYGENFSHALTKGYSISSIAVFPGPTDLEAFDSESELVMNSLKEKLKDSVESELVVDFVIPLSKVANA</sequence>
<accession>A0ACB9H3T6</accession>
<name>A0ACB9H3T6_CICIN</name>
<organism evidence="1 2">
    <name type="scientific">Cichorium intybus</name>
    <name type="common">Chicory</name>
    <dbReference type="NCBI Taxonomy" id="13427"/>
    <lineage>
        <taxon>Eukaryota</taxon>
        <taxon>Viridiplantae</taxon>
        <taxon>Streptophyta</taxon>
        <taxon>Embryophyta</taxon>
        <taxon>Tracheophyta</taxon>
        <taxon>Spermatophyta</taxon>
        <taxon>Magnoliopsida</taxon>
        <taxon>eudicotyledons</taxon>
        <taxon>Gunneridae</taxon>
        <taxon>Pentapetalae</taxon>
        <taxon>asterids</taxon>
        <taxon>campanulids</taxon>
        <taxon>Asterales</taxon>
        <taxon>Asteraceae</taxon>
        <taxon>Cichorioideae</taxon>
        <taxon>Cichorieae</taxon>
        <taxon>Cichoriinae</taxon>
        <taxon>Cichorium</taxon>
    </lineage>
</organism>
<dbReference type="EMBL" id="CM042009">
    <property type="protein sequence ID" value="KAI3789993.1"/>
    <property type="molecule type" value="Genomic_DNA"/>
</dbReference>